<dbReference type="InterPro" id="IPR036477">
    <property type="entry name" value="Formyl_transf_N_sf"/>
</dbReference>
<sequence>MRIVVHGQEAFGKAVLEKLLERGENVVGVFCAPDKEGRPTDPLKELALEKGLPLHQPASWKTPEAEELMRSFSPDLCVMAYVTLFVPQPVLDIPEKGTIQYHPSLLPLHRGPSSINWPIIMGRKETGLTIFWPDEGLDEGPVLLQKTVAIGLDDTLGTLYFNQLFPMGVDAMVEAVDMVRDNKAPAIAQDHSKKTYESWCRKADAQIDWSKPVDEVYNLIRGTNPAPGAWTTFNGNEVKIFDSAKVEGSGEAGSVIAVDGESFTVAAGGGAIRIKRVRPHDDKKIAAGDFAAKAGLSEGSKLGG</sequence>
<protein>
    <submittedName>
        <fullName evidence="6">Methionyl-tRNA formyltransferase</fullName>
    </submittedName>
</protein>
<dbReference type="Pfam" id="PF02911">
    <property type="entry name" value="Formyl_trans_C"/>
    <property type="match status" value="1"/>
</dbReference>
<dbReference type="InterPro" id="IPR044135">
    <property type="entry name" value="Met-tRNA-FMT_C"/>
</dbReference>
<dbReference type="GO" id="GO:0004479">
    <property type="term" value="F:methionyl-tRNA formyltransferase activity"/>
    <property type="evidence" value="ECO:0007669"/>
    <property type="project" value="TreeGrafter"/>
</dbReference>
<organism evidence="6 7">
    <name type="scientific">Pelagibius litoralis</name>
    <dbReference type="NCBI Taxonomy" id="374515"/>
    <lineage>
        <taxon>Bacteria</taxon>
        <taxon>Pseudomonadati</taxon>
        <taxon>Pseudomonadota</taxon>
        <taxon>Alphaproteobacteria</taxon>
        <taxon>Rhodospirillales</taxon>
        <taxon>Rhodovibrionaceae</taxon>
        <taxon>Pelagibius</taxon>
    </lineage>
</organism>
<dbReference type="InterPro" id="IPR002376">
    <property type="entry name" value="Formyl_transf_N"/>
</dbReference>
<name>A0A967K9C1_9PROT</name>
<accession>A0A967K9C1</accession>
<evidence type="ECO:0000259" key="5">
    <source>
        <dbReference type="Pfam" id="PF02911"/>
    </source>
</evidence>
<keyword evidence="3" id="KW-0648">Protein biosynthesis</keyword>
<evidence type="ECO:0000256" key="3">
    <source>
        <dbReference type="ARBA" id="ARBA00022917"/>
    </source>
</evidence>
<dbReference type="InterPro" id="IPR005793">
    <property type="entry name" value="Formyl_trans_C"/>
</dbReference>
<evidence type="ECO:0000259" key="4">
    <source>
        <dbReference type="Pfam" id="PF00551"/>
    </source>
</evidence>
<evidence type="ECO:0000313" key="6">
    <source>
        <dbReference type="EMBL" id="NIA69239.1"/>
    </source>
</evidence>
<evidence type="ECO:0000256" key="2">
    <source>
        <dbReference type="ARBA" id="ARBA00022679"/>
    </source>
</evidence>
<reference evidence="6" key="1">
    <citation type="submission" date="2020-03" db="EMBL/GenBank/DDBJ databases">
        <title>Genome of Pelagibius litoralis DSM 21314T.</title>
        <authorList>
            <person name="Wang G."/>
        </authorList>
    </citation>
    <scope>NUCLEOTIDE SEQUENCE</scope>
    <source>
        <strain evidence="6">DSM 21314</strain>
    </source>
</reference>
<feature type="domain" description="Formyl transferase N-terminal" evidence="4">
    <location>
        <begin position="1"/>
        <end position="161"/>
    </location>
</feature>
<dbReference type="PANTHER" id="PTHR11138:SF5">
    <property type="entry name" value="METHIONYL-TRNA FORMYLTRANSFERASE, MITOCHONDRIAL"/>
    <property type="match status" value="1"/>
</dbReference>
<evidence type="ECO:0000256" key="1">
    <source>
        <dbReference type="ARBA" id="ARBA00010699"/>
    </source>
</evidence>
<comment type="similarity">
    <text evidence="1">Belongs to the Fmt family.</text>
</comment>
<dbReference type="GO" id="GO:0005829">
    <property type="term" value="C:cytosol"/>
    <property type="evidence" value="ECO:0007669"/>
    <property type="project" value="TreeGrafter"/>
</dbReference>
<dbReference type="SUPFAM" id="SSF50486">
    <property type="entry name" value="FMT C-terminal domain-like"/>
    <property type="match status" value="1"/>
</dbReference>
<dbReference type="PANTHER" id="PTHR11138">
    <property type="entry name" value="METHIONYL-TRNA FORMYLTRANSFERASE"/>
    <property type="match status" value="1"/>
</dbReference>
<dbReference type="InterPro" id="IPR011034">
    <property type="entry name" value="Formyl_transferase-like_C_sf"/>
</dbReference>
<keyword evidence="7" id="KW-1185">Reference proteome</keyword>
<dbReference type="AlphaFoldDB" id="A0A967K9C1"/>
<feature type="domain" description="Formyl transferase C-terminal" evidence="5">
    <location>
        <begin position="201"/>
        <end position="293"/>
    </location>
</feature>
<comment type="caution">
    <text evidence="6">The sequence shown here is derived from an EMBL/GenBank/DDBJ whole genome shotgun (WGS) entry which is preliminary data.</text>
</comment>
<keyword evidence="2" id="KW-0808">Transferase</keyword>
<dbReference type="Pfam" id="PF00551">
    <property type="entry name" value="Formyl_trans_N"/>
    <property type="match status" value="1"/>
</dbReference>
<evidence type="ECO:0000313" key="7">
    <source>
        <dbReference type="Proteomes" id="UP000761264"/>
    </source>
</evidence>
<dbReference type="EMBL" id="JAAQPH010000008">
    <property type="protein sequence ID" value="NIA69239.1"/>
    <property type="molecule type" value="Genomic_DNA"/>
</dbReference>
<dbReference type="SUPFAM" id="SSF53328">
    <property type="entry name" value="Formyltransferase"/>
    <property type="match status" value="1"/>
</dbReference>
<gene>
    <name evidence="6" type="ORF">HBA54_11620</name>
</gene>
<dbReference type="Gene3D" id="3.40.50.12230">
    <property type="match status" value="1"/>
</dbReference>
<dbReference type="CDD" id="cd08704">
    <property type="entry name" value="Met_tRNA_FMT_C"/>
    <property type="match status" value="1"/>
</dbReference>
<dbReference type="RefSeq" id="WP_167224657.1">
    <property type="nucleotide sequence ID" value="NZ_JAAQPH010000008.1"/>
</dbReference>
<dbReference type="Proteomes" id="UP000761264">
    <property type="component" value="Unassembled WGS sequence"/>
</dbReference>
<proteinExistence type="inferred from homology"/>